<evidence type="ECO:0000256" key="10">
    <source>
        <dbReference type="ARBA" id="ARBA00023157"/>
    </source>
</evidence>
<evidence type="ECO:0000256" key="6">
    <source>
        <dbReference type="ARBA" id="ARBA00022982"/>
    </source>
</evidence>
<dbReference type="PANTHER" id="PTHR33021">
    <property type="entry name" value="BLUE COPPER PROTEIN"/>
    <property type="match status" value="1"/>
</dbReference>
<dbReference type="GO" id="GO:0009610">
    <property type="term" value="P:response to symbiotic fungus"/>
    <property type="evidence" value="ECO:0007669"/>
    <property type="project" value="UniProtKB-ARBA"/>
</dbReference>
<feature type="non-terminal residue" evidence="15">
    <location>
        <position position="166"/>
    </location>
</feature>
<keyword evidence="2" id="KW-0813">Transport</keyword>
<evidence type="ECO:0000256" key="3">
    <source>
        <dbReference type="ARBA" id="ARBA00022692"/>
    </source>
</evidence>
<dbReference type="InterPro" id="IPR008972">
    <property type="entry name" value="Cupredoxin"/>
</dbReference>
<keyword evidence="11" id="KW-0325">Glycoprotein</keyword>
<dbReference type="PANTHER" id="PTHR33021:SF533">
    <property type="entry name" value="PHYTOCYANIN DOMAIN-CONTAINING PROTEIN"/>
    <property type="match status" value="1"/>
</dbReference>
<keyword evidence="4" id="KW-0479">Metal-binding</keyword>
<evidence type="ECO:0000256" key="13">
    <source>
        <dbReference type="SAM" id="SignalP"/>
    </source>
</evidence>
<keyword evidence="7 12" id="KW-1133">Transmembrane helix</keyword>
<dbReference type="AlphaFoldDB" id="A0A835LE85"/>
<keyword evidence="16" id="KW-1185">Reference proteome</keyword>
<keyword evidence="8" id="KW-0186">Copper</keyword>
<feature type="domain" description="Phytocyanin" evidence="14">
    <location>
        <begin position="32"/>
        <end position="131"/>
    </location>
</feature>
<dbReference type="CDD" id="cd04216">
    <property type="entry name" value="Phytocyanin"/>
    <property type="match status" value="1"/>
</dbReference>
<evidence type="ECO:0000256" key="2">
    <source>
        <dbReference type="ARBA" id="ARBA00022448"/>
    </source>
</evidence>
<evidence type="ECO:0000256" key="4">
    <source>
        <dbReference type="ARBA" id="ARBA00022723"/>
    </source>
</evidence>
<reference evidence="15 16" key="1">
    <citation type="submission" date="2020-10" db="EMBL/GenBank/DDBJ databases">
        <title>The Coptis chinensis genome and diversification of protoberbering-type alkaloids.</title>
        <authorList>
            <person name="Wang B."/>
            <person name="Shu S."/>
            <person name="Song C."/>
            <person name="Liu Y."/>
        </authorList>
    </citation>
    <scope>NUCLEOTIDE SEQUENCE [LARGE SCALE GENOMIC DNA]</scope>
    <source>
        <strain evidence="15">HL-2020</strain>
        <tissue evidence="15">Leaf</tissue>
    </source>
</reference>
<evidence type="ECO:0000256" key="12">
    <source>
        <dbReference type="SAM" id="Phobius"/>
    </source>
</evidence>
<dbReference type="GO" id="GO:0005886">
    <property type="term" value="C:plasma membrane"/>
    <property type="evidence" value="ECO:0007669"/>
    <property type="project" value="TreeGrafter"/>
</dbReference>
<keyword evidence="9 12" id="KW-0472">Membrane</keyword>
<dbReference type="OrthoDB" id="687943at2759"/>
<evidence type="ECO:0000256" key="1">
    <source>
        <dbReference type="ARBA" id="ARBA00004479"/>
    </source>
</evidence>
<protein>
    <recommendedName>
        <fullName evidence="14">Phytocyanin domain-containing protein</fullName>
    </recommendedName>
</protein>
<dbReference type="EMBL" id="JADFTS010000008">
    <property type="protein sequence ID" value="KAF9592283.1"/>
    <property type="molecule type" value="Genomic_DNA"/>
</dbReference>
<gene>
    <name evidence="15" type="ORF">IFM89_013509</name>
</gene>
<comment type="caution">
    <text evidence="15">The sequence shown here is derived from an EMBL/GenBank/DDBJ whole genome shotgun (WGS) entry which is preliminary data.</text>
</comment>
<evidence type="ECO:0000256" key="9">
    <source>
        <dbReference type="ARBA" id="ARBA00023136"/>
    </source>
</evidence>
<sequence>KITNQTPMSSSKQFLVTLAIVAVVLPSVALATEFVVGDAAGWTNDFDYVAWAKDKEFRVGDSLLFNYEVGSHNVFKVNGTVFKECAIPPKNEALISGKDVITLLAPGNKWYFCGVATHCEGGQKLAITVLPALAPAPAPNAANGIFASGYQVLIAAMVSIAVMFSA</sequence>
<keyword evidence="3 12" id="KW-0812">Transmembrane</keyword>
<dbReference type="InterPro" id="IPR039391">
    <property type="entry name" value="Phytocyanin-like"/>
</dbReference>
<comment type="subcellular location">
    <subcellularLocation>
        <location evidence="1">Membrane</location>
        <topology evidence="1">Single-pass type I membrane protein</topology>
    </subcellularLocation>
</comment>
<dbReference type="Gene3D" id="2.60.40.420">
    <property type="entry name" value="Cupredoxins - blue copper proteins"/>
    <property type="match status" value="1"/>
</dbReference>
<evidence type="ECO:0000256" key="5">
    <source>
        <dbReference type="ARBA" id="ARBA00022729"/>
    </source>
</evidence>
<dbReference type="GO" id="GO:0046872">
    <property type="term" value="F:metal ion binding"/>
    <property type="evidence" value="ECO:0007669"/>
    <property type="project" value="UniProtKB-KW"/>
</dbReference>
<keyword evidence="5 13" id="KW-0732">Signal</keyword>
<accession>A0A835LE85</accession>
<keyword evidence="10" id="KW-1015">Disulfide bond</keyword>
<evidence type="ECO:0000259" key="14">
    <source>
        <dbReference type="PROSITE" id="PS51485"/>
    </source>
</evidence>
<dbReference type="SUPFAM" id="SSF49503">
    <property type="entry name" value="Cupredoxins"/>
    <property type="match status" value="1"/>
</dbReference>
<keyword evidence="6" id="KW-0249">Electron transport</keyword>
<feature type="signal peptide" evidence="13">
    <location>
        <begin position="1"/>
        <end position="31"/>
    </location>
</feature>
<evidence type="ECO:0000256" key="8">
    <source>
        <dbReference type="ARBA" id="ARBA00023008"/>
    </source>
</evidence>
<dbReference type="InterPro" id="IPR003245">
    <property type="entry name" value="Phytocyanin_dom"/>
</dbReference>
<feature type="chain" id="PRO_5032886230" description="Phytocyanin domain-containing protein" evidence="13">
    <location>
        <begin position="32"/>
        <end position="166"/>
    </location>
</feature>
<dbReference type="PROSITE" id="PS51485">
    <property type="entry name" value="PHYTOCYANIN"/>
    <property type="match status" value="1"/>
</dbReference>
<evidence type="ECO:0000256" key="11">
    <source>
        <dbReference type="ARBA" id="ARBA00023180"/>
    </source>
</evidence>
<proteinExistence type="predicted"/>
<evidence type="ECO:0000256" key="7">
    <source>
        <dbReference type="ARBA" id="ARBA00022989"/>
    </source>
</evidence>
<name>A0A835LE85_9MAGN</name>
<evidence type="ECO:0000313" key="16">
    <source>
        <dbReference type="Proteomes" id="UP000631114"/>
    </source>
</evidence>
<dbReference type="FunFam" id="2.60.40.420:FF:000067">
    <property type="entry name" value="Cupredoxin superfamily protein"/>
    <property type="match status" value="1"/>
</dbReference>
<feature type="transmembrane region" description="Helical" evidence="12">
    <location>
        <begin position="145"/>
        <end position="164"/>
    </location>
</feature>
<dbReference type="Pfam" id="PF02298">
    <property type="entry name" value="Cu_bind_like"/>
    <property type="match status" value="1"/>
</dbReference>
<dbReference type="GO" id="GO:0009055">
    <property type="term" value="F:electron transfer activity"/>
    <property type="evidence" value="ECO:0007669"/>
    <property type="project" value="InterPro"/>
</dbReference>
<dbReference type="Proteomes" id="UP000631114">
    <property type="component" value="Unassembled WGS sequence"/>
</dbReference>
<organism evidence="15 16">
    <name type="scientific">Coptis chinensis</name>
    <dbReference type="NCBI Taxonomy" id="261450"/>
    <lineage>
        <taxon>Eukaryota</taxon>
        <taxon>Viridiplantae</taxon>
        <taxon>Streptophyta</taxon>
        <taxon>Embryophyta</taxon>
        <taxon>Tracheophyta</taxon>
        <taxon>Spermatophyta</taxon>
        <taxon>Magnoliopsida</taxon>
        <taxon>Ranunculales</taxon>
        <taxon>Ranunculaceae</taxon>
        <taxon>Coptidoideae</taxon>
        <taxon>Coptis</taxon>
    </lineage>
</organism>
<evidence type="ECO:0000313" key="15">
    <source>
        <dbReference type="EMBL" id="KAF9592283.1"/>
    </source>
</evidence>